<keyword evidence="1" id="KW-0472">Membrane</keyword>
<dbReference type="AlphaFoldDB" id="A0A7X9FTN0"/>
<organism evidence="2 3">
    <name type="scientific">SAR324 cluster bacterium</name>
    <dbReference type="NCBI Taxonomy" id="2024889"/>
    <lineage>
        <taxon>Bacteria</taxon>
        <taxon>Deltaproteobacteria</taxon>
        <taxon>SAR324 cluster</taxon>
    </lineage>
</organism>
<feature type="non-terminal residue" evidence="2">
    <location>
        <position position="280"/>
    </location>
</feature>
<evidence type="ECO:0000313" key="2">
    <source>
        <dbReference type="EMBL" id="NMC63916.1"/>
    </source>
</evidence>
<protein>
    <submittedName>
        <fullName evidence="2">Uncharacterized protein</fullName>
    </submittedName>
</protein>
<gene>
    <name evidence="2" type="ORF">GYA55_12200</name>
</gene>
<name>A0A7X9FTN0_9DELT</name>
<keyword evidence="1" id="KW-0812">Transmembrane</keyword>
<evidence type="ECO:0000313" key="3">
    <source>
        <dbReference type="Proteomes" id="UP000524246"/>
    </source>
</evidence>
<feature type="transmembrane region" description="Helical" evidence="1">
    <location>
        <begin position="6"/>
        <end position="25"/>
    </location>
</feature>
<sequence length="280" mass="31774">MLRLFLISVALYIVIICGGYIFLYLHGYIGPDFFERTPPEIEVIQEPKGIGLLPTRLQFLVRDSGAGLDEVVVRAQQAKRKLDIFSQYYHEKNKEDRISIDISGKEQGLREGSVAFSILAFDKGFFNNKASKILELPVDYRKPRLEVLSPQHNVNQGGVEFAFYKLADGTAVKSGIKTGDLVFRGYPAKLLDPGFESMPEVYFSFFAVPTAFRVGEEKILAFATNAVANTSLAEFYYHIIPRRFRSEEVNLKEYFVRTKLEELLDHLGGNPEDVPMNIEE</sequence>
<accession>A0A7X9FTN0</accession>
<keyword evidence="1" id="KW-1133">Transmembrane helix</keyword>
<proteinExistence type="predicted"/>
<dbReference type="Proteomes" id="UP000524246">
    <property type="component" value="Unassembled WGS sequence"/>
</dbReference>
<reference evidence="2 3" key="1">
    <citation type="journal article" date="2020" name="Biotechnol. Biofuels">
        <title>New insights from the biogas microbiome by comprehensive genome-resolved metagenomics of nearly 1600 species originating from multiple anaerobic digesters.</title>
        <authorList>
            <person name="Campanaro S."/>
            <person name="Treu L."/>
            <person name="Rodriguez-R L.M."/>
            <person name="Kovalovszki A."/>
            <person name="Ziels R.M."/>
            <person name="Maus I."/>
            <person name="Zhu X."/>
            <person name="Kougias P.G."/>
            <person name="Basile A."/>
            <person name="Luo G."/>
            <person name="Schluter A."/>
            <person name="Konstantinidis K.T."/>
            <person name="Angelidaki I."/>
        </authorList>
    </citation>
    <scope>NUCLEOTIDE SEQUENCE [LARGE SCALE GENOMIC DNA]</scope>
    <source>
        <strain evidence="2">AS27yjCOA_65</strain>
    </source>
</reference>
<dbReference type="EMBL" id="JAAZON010000553">
    <property type="protein sequence ID" value="NMC63916.1"/>
    <property type="molecule type" value="Genomic_DNA"/>
</dbReference>
<evidence type="ECO:0000256" key="1">
    <source>
        <dbReference type="SAM" id="Phobius"/>
    </source>
</evidence>
<comment type="caution">
    <text evidence="2">The sequence shown here is derived from an EMBL/GenBank/DDBJ whole genome shotgun (WGS) entry which is preliminary data.</text>
</comment>